<organism evidence="1 2">
    <name type="scientific">Mytilus edulis</name>
    <name type="common">Blue mussel</name>
    <dbReference type="NCBI Taxonomy" id="6550"/>
    <lineage>
        <taxon>Eukaryota</taxon>
        <taxon>Metazoa</taxon>
        <taxon>Spiralia</taxon>
        <taxon>Lophotrochozoa</taxon>
        <taxon>Mollusca</taxon>
        <taxon>Bivalvia</taxon>
        <taxon>Autobranchia</taxon>
        <taxon>Pteriomorphia</taxon>
        <taxon>Mytilida</taxon>
        <taxon>Mytiloidea</taxon>
        <taxon>Mytilidae</taxon>
        <taxon>Mytilinae</taxon>
        <taxon>Mytilus</taxon>
    </lineage>
</organism>
<name>A0A8S3UA28_MYTED</name>
<dbReference type="AlphaFoldDB" id="A0A8S3UA28"/>
<reference evidence="1" key="1">
    <citation type="submission" date="2021-03" db="EMBL/GenBank/DDBJ databases">
        <authorList>
            <person name="Bekaert M."/>
        </authorList>
    </citation>
    <scope>NUCLEOTIDE SEQUENCE</scope>
</reference>
<keyword evidence="2" id="KW-1185">Reference proteome</keyword>
<dbReference type="EMBL" id="CAJPWZ010002513">
    <property type="protein sequence ID" value="CAG2239316.1"/>
    <property type="molecule type" value="Genomic_DNA"/>
</dbReference>
<accession>A0A8S3UA28</accession>
<evidence type="ECO:0000313" key="1">
    <source>
        <dbReference type="EMBL" id="CAG2239316.1"/>
    </source>
</evidence>
<sequence length="303" mass="34261">MQVLKSEIHIDLARESSRIDDLANSVHSLSILFNDIEESMNNLNTQADSINPTINDRNSNTQVNPLSNDAVTVIVKNLQFAENENLIEIMNDIIHKLRQSVPKKVKIAAVTCLNSRFHGKPELVKMSLENTDQKILILHNKHKLKTDENYKTVFIQGAKSRIERLIENNTRAILRELPQGNQFRLTGNGRILRKTQNNEDSEVDVPINHSKCVPRPNGAIKLGHLNVCGWTVNNNLLRTKIVEAVDADIFSVCETHLIAGDNLRINGYIWKGFNRKHIHRDAPKGSGGVGLFIKQWILVEIIL</sequence>
<evidence type="ECO:0000313" key="2">
    <source>
        <dbReference type="Proteomes" id="UP000683360"/>
    </source>
</evidence>
<dbReference type="Proteomes" id="UP000683360">
    <property type="component" value="Unassembled WGS sequence"/>
</dbReference>
<protein>
    <submittedName>
        <fullName evidence="1">Uncharacterized protein</fullName>
    </submittedName>
</protein>
<proteinExistence type="predicted"/>
<comment type="caution">
    <text evidence="1">The sequence shown here is derived from an EMBL/GenBank/DDBJ whole genome shotgun (WGS) entry which is preliminary data.</text>
</comment>
<gene>
    <name evidence="1" type="ORF">MEDL_51673</name>
</gene>
<dbReference type="OrthoDB" id="10055415at2759"/>